<dbReference type="EMBL" id="CP000950">
    <property type="protein sequence ID" value="ACA68363.1"/>
    <property type="molecule type" value="Genomic_DNA"/>
</dbReference>
<accession>A0A0H3B3A6</accession>
<proteinExistence type="predicted"/>
<name>A0A0H3B3A6_YERPY</name>
<organism evidence="1">
    <name type="scientific">Yersinia pseudotuberculosis serotype O:3 (strain YPIII)</name>
    <dbReference type="NCBI Taxonomy" id="502800"/>
    <lineage>
        <taxon>Bacteria</taxon>
        <taxon>Pseudomonadati</taxon>
        <taxon>Pseudomonadota</taxon>
        <taxon>Gammaproteobacteria</taxon>
        <taxon>Enterobacterales</taxon>
        <taxon>Yersiniaceae</taxon>
        <taxon>Yersinia</taxon>
    </lineage>
</organism>
<protein>
    <submittedName>
        <fullName evidence="1">Uncharacterized protein</fullName>
    </submittedName>
</protein>
<sequence>MLILCVDYKTLVKFSHLIFMCMTENQSLTEQAPNSVKRYPCFELGSYIDYYIAIG</sequence>
<gene>
    <name evidence="1" type="ordered locus">YPK_2076</name>
</gene>
<dbReference type="AlphaFoldDB" id="A0A0H3B3A6"/>
<evidence type="ECO:0000313" key="1">
    <source>
        <dbReference type="EMBL" id="ACA68363.1"/>
    </source>
</evidence>
<dbReference type="KEGG" id="ypy:YPK_2076"/>
<reference evidence="1" key="1">
    <citation type="submission" date="2008-02" db="EMBL/GenBank/DDBJ databases">
        <title>Complete sequence of Yersinia pseudotuberculosis YPIII.</title>
        <authorList>
            <consortium name="US DOE Joint Genome Institute"/>
            <person name="Challacombe J.F."/>
            <person name="Bruce D."/>
            <person name="Detter J.C."/>
            <person name="Green L."/>
            <person name="Land M."/>
            <person name="Munk C."/>
            <person name="Lindler L.E."/>
            <person name="Nikolich M.P."/>
            <person name="Brettin T."/>
        </authorList>
    </citation>
    <scope>NUCLEOTIDE SEQUENCE</scope>
    <source>
        <strain evidence="1">YPIII</strain>
    </source>
</reference>